<sequence>MDTLTTATPSVHRKYFRHILGACGSCYFERQAGKFILGEEGDQFFSAYVREDSAYRIERMESESPLGYQTSGAIPV</sequence>
<dbReference type="EMBL" id="UAVH01000008">
    <property type="protein sequence ID" value="SQA47453.1"/>
    <property type="molecule type" value="Genomic_DNA"/>
</dbReference>
<dbReference type="AlphaFoldDB" id="A0AAX2I4H3"/>
<dbReference type="RefSeq" id="WP_002214241.1">
    <property type="nucleotide sequence ID" value="NZ_CP009492.1"/>
</dbReference>
<reference evidence="1 2" key="1">
    <citation type="submission" date="2018-06" db="EMBL/GenBank/DDBJ databases">
        <authorList>
            <consortium name="Pathogen Informatics"/>
            <person name="Doyle S."/>
        </authorList>
    </citation>
    <scope>NUCLEOTIDE SEQUENCE [LARGE SCALE GENOMIC DNA]</scope>
    <source>
        <strain evidence="1 2">NCTC5923</strain>
    </source>
</reference>
<protein>
    <submittedName>
        <fullName evidence="1">Uncharacterized protein</fullName>
    </submittedName>
</protein>
<name>A0AAX2I4H3_YERPE</name>
<gene>
    <name evidence="1" type="ORF">NCTC5923_03256</name>
</gene>
<dbReference type="KEGG" id="ypv:BZ15_2942"/>
<comment type="caution">
    <text evidence="1">The sequence shown here is derived from an EMBL/GenBank/DDBJ whole genome shotgun (WGS) entry which is preliminary data.</text>
</comment>
<dbReference type="KEGG" id="ypw:CH59_1230"/>
<proteinExistence type="predicted"/>
<evidence type="ECO:0000313" key="2">
    <source>
        <dbReference type="Proteomes" id="UP000251879"/>
    </source>
</evidence>
<evidence type="ECO:0000313" key="1">
    <source>
        <dbReference type="EMBL" id="SQA47453.1"/>
    </source>
</evidence>
<accession>A0AAX2I4H3</accession>
<organism evidence="1 2">
    <name type="scientific">Yersinia pestis</name>
    <dbReference type="NCBI Taxonomy" id="632"/>
    <lineage>
        <taxon>Bacteria</taxon>
        <taxon>Pseudomonadati</taxon>
        <taxon>Pseudomonadota</taxon>
        <taxon>Gammaproteobacteria</taxon>
        <taxon>Enterobacterales</taxon>
        <taxon>Yersiniaceae</taxon>
        <taxon>Yersinia</taxon>
    </lineage>
</organism>
<dbReference type="KEGG" id="ypl:CH46_284"/>
<dbReference type="GeneID" id="57973988"/>
<dbReference type="KEGG" id="ypj:CH55_2177"/>
<dbReference type="Proteomes" id="UP000251879">
    <property type="component" value="Unassembled WGS sequence"/>
</dbReference>